<dbReference type="PANTHER" id="PTHR31212:SF4">
    <property type="entry name" value="ALPHA-KETOGLUTARATE-DEPENDENT DIOXYGENASE ALKB HOMOLOG 3"/>
    <property type="match status" value="1"/>
</dbReference>
<reference evidence="2" key="2">
    <citation type="journal article" date="2018" name="Nat. Commun.">
        <title>Tailed giant Tupanvirus possesses the most complete translational apparatus of the known virosphere.</title>
        <authorList>
            <person name="Abrahao J."/>
            <person name="Silva L."/>
            <person name="Silva L.S."/>
            <person name="Khalil J.Y.B."/>
            <person name="Rodrigues R."/>
            <person name="Arantes T."/>
            <person name="Assis F."/>
            <person name="Boratto P."/>
            <person name="Andrade M."/>
            <person name="Kroon E.G."/>
            <person name="Ribeiro B."/>
            <person name="Bergier I."/>
            <person name="Seligmann H."/>
            <person name="Ghigo E."/>
            <person name="Colson P."/>
            <person name="Levasseur A."/>
            <person name="Kroemer G."/>
            <person name="Raoult D."/>
            <person name="La Scola B."/>
        </authorList>
    </citation>
    <scope>NUCLEOTIDE SEQUENCE [LARGE SCALE GENOMIC DNA]</scope>
    <source>
        <strain evidence="2">Soda lake</strain>
    </source>
</reference>
<proteinExistence type="predicted"/>
<dbReference type="PANTHER" id="PTHR31212">
    <property type="entry name" value="ALPHA-KETOGLUTARATE-DEPENDENT DIOXYGENASE ALKB HOMOLOG 3"/>
    <property type="match status" value="1"/>
</dbReference>
<sequence>MSENPYKYIPKAIDLDLYDKLIAEIDLKRDKISVSYVTDPIYERRETAWQTSTDIDAKYSNKIMKAVPFTPTVKMVKELVEKKIGVQFDSALIFHYKDNKDSMGFHHDDVGVSKGTDIAGVTFGATRRLAIRNNVTKEKEFFDVGNGDIFYMFDDCQEKYKHAILLPDNDHPASGPRLAITFRRMFI</sequence>
<reference evidence="2" key="1">
    <citation type="submission" date="2017-01" db="EMBL/GenBank/DDBJ databases">
        <authorList>
            <person name="Assis F.L."/>
            <person name="Abrahao J.S."/>
            <person name="Silva L."/>
            <person name="Khalil J.B."/>
            <person name="Rodrigues R."/>
            <person name="Silva L.S."/>
            <person name="Arantes T."/>
            <person name="Boratto P."/>
            <person name="Andrade M."/>
            <person name="Kroon E.G."/>
            <person name="Ribeiro B."/>
            <person name="Bergier I."/>
            <person name="Seligmann H."/>
            <person name="Ghigo E."/>
            <person name="Colson P."/>
            <person name="Levasseur A."/>
            <person name="Raoult D."/>
            <person name="Scola B.L."/>
        </authorList>
    </citation>
    <scope>NUCLEOTIDE SEQUENCE</scope>
    <source>
        <strain evidence="2">Soda lake</strain>
    </source>
</reference>
<dbReference type="GO" id="GO:0051213">
    <property type="term" value="F:dioxygenase activity"/>
    <property type="evidence" value="ECO:0007669"/>
    <property type="project" value="InterPro"/>
</dbReference>
<dbReference type="KEGG" id="vg:80518684"/>
<name>A0A6N1NZ71_9VIRU</name>
<dbReference type="InterPro" id="IPR027450">
    <property type="entry name" value="AlkB-like"/>
</dbReference>
<dbReference type="Pfam" id="PF13532">
    <property type="entry name" value="2OG-FeII_Oxy_2"/>
    <property type="match status" value="1"/>
</dbReference>
<dbReference type="PROSITE" id="PS51471">
    <property type="entry name" value="FE2OG_OXY"/>
    <property type="match status" value="1"/>
</dbReference>
<evidence type="ECO:0000313" key="2">
    <source>
        <dbReference type="EMBL" id="QKU35262.1"/>
    </source>
</evidence>
<dbReference type="InterPro" id="IPR032854">
    <property type="entry name" value="ALKBH3"/>
</dbReference>
<dbReference type="RefSeq" id="YP_010781920.1">
    <property type="nucleotide sequence ID" value="NC_075039.1"/>
</dbReference>
<dbReference type="InterPro" id="IPR005123">
    <property type="entry name" value="Oxoglu/Fe-dep_dioxygenase_dom"/>
</dbReference>
<feature type="domain" description="Fe2OG dioxygenase" evidence="1">
    <location>
        <begin position="87"/>
        <end position="186"/>
    </location>
</feature>
<organism evidence="2">
    <name type="scientific">Tupanvirus soda lake</name>
    <dbReference type="NCBI Taxonomy" id="2126985"/>
    <lineage>
        <taxon>Viruses</taxon>
        <taxon>Varidnaviria</taxon>
        <taxon>Bamfordvirae</taxon>
        <taxon>Nucleocytoviricota</taxon>
        <taxon>Megaviricetes</taxon>
        <taxon>Imitervirales</taxon>
        <taxon>Mimiviridae</taxon>
        <taxon>Megamimivirinae</taxon>
        <taxon>Tupanvirus</taxon>
        <taxon>Tupanvirus salinum</taxon>
    </lineage>
</organism>
<protein>
    <submittedName>
        <fullName evidence="2">2OG-Fe(II) oxygenase</fullName>
    </submittedName>
</protein>
<dbReference type="EMBL" id="KY523104">
    <property type="protein sequence ID" value="QKU35262.1"/>
    <property type="molecule type" value="Genomic_DNA"/>
</dbReference>
<dbReference type="SUPFAM" id="SSF51197">
    <property type="entry name" value="Clavaminate synthase-like"/>
    <property type="match status" value="1"/>
</dbReference>
<dbReference type="GO" id="GO:0006307">
    <property type="term" value="P:DNA alkylation repair"/>
    <property type="evidence" value="ECO:0007669"/>
    <property type="project" value="InterPro"/>
</dbReference>
<evidence type="ECO:0000259" key="1">
    <source>
        <dbReference type="PROSITE" id="PS51471"/>
    </source>
</evidence>
<dbReference type="GeneID" id="80518684"/>
<dbReference type="InterPro" id="IPR037151">
    <property type="entry name" value="AlkB-like_sf"/>
</dbReference>
<accession>A0A6N1NZ71</accession>
<dbReference type="Gene3D" id="2.60.120.590">
    <property type="entry name" value="Alpha-ketoglutarate-dependent dioxygenase AlkB-like"/>
    <property type="match status" value="1"/>
</dbReference>